<name>A0A1I2I2Y9_9ACTN</name>
<sequence length="124" mass="12746">MNKSDTPAVLLSTLRTVGAAAFLAPAVGAKKLHINEDADGEYLVRLFAARNIALIVGVLASKGETRRLLLKAGILCDGLDVAAGILGHRKGRLKKSTVVDTSAAATATLLGLLALSATERAGDL</sequence>
<reference evidence="1 2" key="1">
    <citation type="submission" date="2016-10" db="EMBL/GenBank/DDBJ databases">
        <authorList>
            <person name="de Groot N.N."/>
        </authorList>
    </citation>
    <scope>NUCLEOTIDE SEQUENCE [LARGE SCALE GENOMIC DNA]</scope>
    <source>
        <strain evidence="1 2">CGMCC 4.3510</strain>
    </source>
</reference>
<evidence type="ECO:0000313" key="2">
    <source>
        <dbReference type="Proteomes" id="UP000199323"/>
    </source>
</evidence>
<keyword evidence="2" id="KW-1185">Reference proteome</keyword>
<proteinExistence type="predicted"/>
<dbReference type="STRING" id="380248.SAMN05216251_11280"/>
<accession>A0A1I2I2Y9</accession>
<dbReference type="RefSeq" id="WP_093715135.1">
    <property type="nucleotide sequence ID" value="NZ_FONG01000012.1"/>
</dbReference>
<protein>
    <recommendedName>
        <fullName evidence="3">DUF4267 domain-containing protein</fullName>
    </recommendedName>
</protein>
<dbReference type="Proteomes" id="UP000199323">
    <property type="component" value="Unassembled WGS sequence"/>
</dbReference>
<dbReference type="AlphaFoldDB" id="A0A1I2I2Y9"/>
<dbReference type="OrthoDB" id="4773974at2"/>
<evidence type="ECO:0008006" key="3">
    <source>
        <dbReference type="Google" id="ProtNLM"/>
    </source>
</evidence>
<gene>
    <name evidence="1" type="ORF">SAMN05216251_11280</name>
</gene>
<evidence type="ECO:0000313" key="1">
    <source>
        <dbReference type="EMBL" id="SFF35447.1"/>
    </source>
</evidence>
<dbReference type="EMBL" id="FONG01000012">
    <property type="protein sequence ID" value="SFF35447.1"/>
    <property type="molecule type" value="Genomic_DNA"/>
</dbReference>
<organism evidence="1 2">
    <name type="scientific">Actinacidiphila alni</name>
    <dbReference type="NCBI Taxonomy" id="380248"/>
    <lineage>
        <taxon>Bacteria</taxon>
        <taxon>Bacillati</taxon>
        <taxon>Actinomycetota</taxon>
        <taxon>Actinomycetes</taxon>
        <taxon>Kitasatosporales</taxon>
        <taxon>Streptomycetaceae</taxon>
        <taxon>Actinacidiphila</taxon>
    </lineage>
</organism>